<dbReference type="OrthoDB" id="9780544at2"/>
<keyword evidence="5 9" id="KW-0560">Oxidoreductase</keyword>
<dbReference type="Gene3D" id="1.20.140.10">
    <property type="entry name" value="Butyryl-CoA Dehydrogenase, subunit A, domain 3"/>
    <property type="match status" value="1"/>
</dbReference>
<protein>
    <submittedName>
        <fullName evidence="9">Acyl-CoA dehydrogenase</fullName>
        <ecNumber evidence="9">1.3.99.-</ecNumber>
    </submittedName>
</protein>
<evidence type="ECO:0000256" key="3">
    <source>
        <dbReference type="ARBA" id="ARBA00022630"/>
    </source>
</evidence>
<dbReference type="Pfam" id="PF00441">
    <property type="entry name" value="Acyl-CoA_dh_1"/>
    <property type="match status" value="1"/>
</dbReference>
<accession>A0A0H3C5S2</accession>
<dbReference type="PIRSF" id="PIRSF016578">
    <property type="entry name" value="HsaA"/>
    <property type="match status" value="1"/>
</dbReference>
<reference evidence="9 10" key="1">
    <citation type="journal article" date="2010" name="J. Bacteriol.">
        <title>The genetic basis of laboratory adaptation in Caulobacter crescentus.</title>
        <authorList>
            <person name="Marks M.E."/>
            <person name="Castro-Rojas C.M."/>
            <person name="Teiling C."/>
            <person name="Du L."/>
            <person name="Kapatral V."/>
            <person name="Walunas T.L."/>
            <person name="Crosson S."/>
        </authorList>
    </citation>
    <scope>NUCLEOTIDE SEQUENCE [LARGE SCALE GENOMIC DNA]</scope>
    <source>
        <strain evidence="10">NA1000 / CB15N</strain>
    </source>
</reference>
<evidence type="ECO:0000259" key="6">
    <source>
        <dbReference type="Pfam" id="PF00441"/>
    </source>
</evidence>
<dbReference type="KEGG" id="ccs:CCNA_01167"/>
<dbReference type="EMBL" id="CP001340">
    <property type="protein sequence ID" value="ACL94632.1"/>
    <property type="molecule type" value="Genomic_DNA"/>
</dbReference>
<keyword evidence="3 5" id="KW-0285">Flavoprotein</keyword>
<evidence type="ECO:0000259" key="7">
    <source>
        <dbReference type="Pfam" id="PF02770"/>
    </source>
</evidence>
<evidence type="ECO:0000256" key="1">
    <source>
        <dbReference type="ARBA" id="ARBA00001974"/>
    </source>
</evidence>
<evidence type="ECO:0000256" key="2">
    <source>
        <dbReference type="ARBA" id="ARBA00009347"/>
    </source>
</evidence>
<feature type="domain" description="Acyl-CoA oxidase/dehydrogenase middle" evidence="7">
    <location>
        <begin position="121"/>
        <end position="219"/>
    </location>
</feature>
<feature type="domain" description="Acyl-CoA dehydrogenase/oxidase C-terminal" evidence="6">
    <location>
        <begin position="232"/>
        <end position="365"/>
    </location>
</feature>
<dbReference type="FunFam" id="2.40.110.10:FF:000014">
    <property type="entry name" value="Probable acyl-CoA dehydrogenase"/>
    <property type="match status" value="1"/>
</dbReference>
<evidence type="ECO:0000259" key="8">
    <source>
        <dbReference type="Pfam" id="PF02771"/>
    </source>
</evidence>
<dbReference type="GO" id="GO:0003995">
    <property type="term" value="F:acyl-CoA dehydrogenase activity"/>
    <property type="evidence" value="ECO:0007669"/>
    <property type="project" value="InterPro"/>
</dbReference>
<evidence type="ECO:0000313" key="10">
    <source>
        <dbReference type="Proteomes" id="UP000001364"/>
    </source>
</evidence>
<dbReference type="PANTHER" id="PTHR43884:SF12">
    <property type="entry name" value="ISOVALERYL-COA DEHYDROGENASE, MITOCHONDRIAL-RELATED"/>
    <property type="match status" value="1"/>
</dbReference>
<keyword evidence="10" id="KW-1185">Reference proteome</keyword>
<dbReference type="Pfam" id="PF02770">
    <property type="entry name" value="Acyl-CoA_dh_M"/>
    <property type="match status" value="1"/>
</dbReference>
<sequence>MSLADPELIEALRHTVRSLCRDFPPPYWRGLDREKAYPTDFVAAMTKAGLLGVLIPEEYGGGGLGLTAAAAILEEVHASGGNAAALHAQMYTMGTVLRHGSTAQKETWLPRIADGSIRLQAFGVTEPTAGTDTTSISTFARREGDTYVINGQKVWTSRAEHSDLMVLLARTTPKDQVTRKADGLSVFLVDMRAALGQGLTIKPIATMLNHATTEVFFDNLVIPADSLIGEEGKGFRYILDGMNAERILIGAECLGDAAWLIGKARDYANSRVVFGRPIGQNQGVQFPIARAYAQTHAARLTIYDAAARYDAGQPCGEQANIGKMLASEASWAAADMCLQTHGGFGFAEEYDIERKFRETRLYQVAPISTNLILAYVAEHVLGLPRSY</sequence>
<comment type="similarity">
    <text evidence="2 5">Belongs to the acyl-CoA dehydrogenase family.</text>
</comment>
<evidence type="ECO:0000256" key="4">
    <source>
        <dbReference type="ARBA" id="ARBA00022827"/>
    </source>
</evidence>
<dbReference type="InterPro" id="IPR037069">
    <property type="entry name" value="AcylCoA_DH/ox_N_sf"/>
</dbReference>
<dbReference type="InterPro" id="IPR009075">
    <property type="entry name" value="AcylCo_DH/oxidase_C"/>
</dbReference>
<dbReference type="Gene3D" id="1.10.540.10">
    <property type="entry name" value="Acyl-CoA dehydrogenase/oxidase, N-terminal domain"/>
    <property type="match status" value="1"/>
</dbReference>
<dbReference type="InterPro" id="IPR036250">
    <property type="entry name" value="AcylCo_DH-like_C"/>
</dbReference>
<dbReference type="SMR" id="A0A0H3C5S2"/>
<keyword evidence="4 5" id="KW-0274">FAD</keyword>
<dbReference type="FunFam" id="1.10.540.10:FF:000013">
    <property type="entry name" value="Acyl-CoA dehydrogenase"/>
    <property type="match status" value="1"/>
</dbReference>
<dbReference type="Gene3D" id="2.40.110.10">
    <property type="entry name" value="Butyryl-CoA Dehydrogenase, subunit A, domain 2"/>
    <property type="match status" value="1"/>
</dbReference>
<dbReference type="PhylomeDB" id="A0A0H3C5S2"/>
<dbReference type="PROSITE" id="PS00073">
    <property type="entry name" value="ACYL_COA_DH_2"/>
    <property type="match status" value="1"/>
</dbReference>
<dbReference type="FunFam" id="1.20.140.10:FF:000012">
    <property type="entry name" value="Acyl-CoA dehydrogenase fadE12"/>
    <property type="match status" value="1"/>
</dbReference>
<gene>
    <name evidence="9" type="ordered locus">CCNA_01167</name>
</gene>
<dbReference type="Pfam" id="PF02771">
    <property type="entry name" value="Acyl-CoA_dh_N"/>
    <property type="match status" value="1"/>
</dbReference>
<dbReference type="Proteomes" id="UP000001364">
    <property type="component" value="Chromosome"/>
</dbReference>
<dbReference type="HOGENOM" id="CLU_018204_0_2_5"/>
<comment type="cofactor">
    <cofactor evidence="1 5">
        <name>FAD</name>
        <dbReference type="ChEBI" id="CHEBI:57692"/>
    </cofactor>
</comment>
<dbReference type="InterPro" id="IPR013786">
    <property type="entry name" value="AcylCoA_DH/ox_N"/>
</dbReference>
<dbReference type="SUPFAM" id="SSF47203">
    <property type="entry name" value="Acyl-CoA dehydrogenase C-terminal domain-like"/>
    <property type="match status" value="1"/>
</dbReference>
<evidence type="ECO:0000313" key="9">
    <source>
        <dbReference type="EMBL" id="ACL94632.1"/>
    </source>
</evidence>
<dbReference type="PATRIC" id="fig|565050.3.peg.1149"/>
<dbReference type="InterPro" id="IPR006089">
    <property type="entry name" value="Acyl-CoA_DH_CS"/>
</dbReference>
<dbReference type="EC" id="1.3.99.-" evidence="9"/>
<evidence type="ECO:0000256" key="5">
    <source>
        <dbReference type="RuleBase" id="RU362125"/>
    </source>
</evidence>
<dbReference type="SUPFAM" id="SSF56645">
    <property type="entry name" value="Acyl-CoA dehydrogenase NM domain-like"/>
    <property type="match status" value="1"/>
</dbReference>
<dbReference type="GeneID" id="7331538"/>
<proteinExistence type="inferred from homology"/>
<dbReference type="GO" id="GO:0050660">
    <property type="term" value="F:flavin adenine dinucleotide binding"/>
    <property type="evidence" value="ECO:0007669"/>
    <property type="project" value="InterPro"/>
</dbReference>
<dbReference type="InterPro" id="IPR046373">
    <property type="entry name" value="Acyl-CoA_Oxase/DH_mid-dom_sf"/>
</dbReference>
<name>A0A0H3C5S2_CAUVN</name>
<dbReference type="PROSITE" id="PS00072">
    <property type="entry name" value="ACYL_COA_DH_1"/>
    <property type="match status" value="1"/>
</dbReference>
<dbReference type="InterPro" id="IPR009100">
    <property type="entry name" value="AcylCoA_DH/oxidase_NM_dom_sf"/>
</dbReference>
<dbReference type="PANTHER" id="PTHR43884">
    <property type="entry name" value="ACYL-COA DEHYDROGENASE"/>
    <property type="match status" value="1"/>
</dbReference>
<feature type="domain" description="Acyl-CoA dehydrogenase/oxidase N-terminal" evidence="8">
    <location>
        <begin position="10"/>
        <end position="115"/>
    </location>
</feature>
<dbReference type="AlphaFoldDB" id="A0A0H3C5S2"/>
<dbReference type="RefSeq" id="WP_010918994.1">
    <property type="nucleotide sequence ID" value="NC_011916.1"/>
</dbReference>
<dbReference type="InterPro" id="IPR006091">
    <property type="entry name" value="Acyl-CoA_Oxase/DH_mid-dom"/>
</dbReference>
<organism evidence="9 10">
    <name type="scientific">Caulobacter vibrioides (strain NA1000 / CB15N)</name>
    <name type="common">Caulobacter crescentus</name>
    <dbReference type="NCBI Taxonomy" id="565050"/>
    <lineage>
        <taxon>Bacteria</taxon>
        <taxon>Pseudomonadati</taxon>
        <taxon>Pseudomonadota</taxon>
        <taxon>Alphaproteobacteria</taxon>
        <taxon>Caulobacterales</taxon>
        <taxon>Caulobacteraceae</taxon>
        <taxon>Caulobacter</taxon>
    </lineage>
</organism>
<dbReference type="RefSeq" id="YP_002516540.1">
    <property type="nucleotide sequence ID" value="NC_011916.1"/>
</dbReference>